<sequence length="62" mass="6863">MLRLFPLLIASPALAQGAHSGATATRSMPELSDIALFLFAAFSIWFVRRALRARFRKADAQD</sequence>
<name>A0ABV0BGU1_9SPHN</name>
<evidence type="ECO:0000256" key="2">
    <source>
        <dbReference type="SAM" id="SignalP"/>
    </source>
</evidence>
<evidence type="ECO:0000313" key="3">
    <source>
        <dbReference type="EMBL" id="MEN3749891.1"/>
    </source>
</evidence>
<keyword evidence="4" id="KW-1185">Reference proteome</keyword>
<comment type="caution">
    <text evidence="3">The sequence shown here is derived from an EMBL/GenBank/DDBJ whole genome shotgun (WGS) entry which is preliminary data.</text>
</comment>
<protein>
    <submittedName>
        <fullName evidence="3">Uncharacterized protein</fullName>
    </submittedName>
</protein>
<evidence type="ECO:0000313" key="4">
    <source>
        <dbReference type="Proteomes" id="UP001427805"/>
    </source>
</evidence>
<feature type="transmembrane region" description="Helical" evidence="1">
    <location>
        <begin position="30"/>
        <end position="47"/>
    </location>
</feature>
<feature type="signal peptide" evidence="2">
    <location>
        <begin position="1"/>
        <end position="15"/>
    </location>
</feature>
<keyword evidence="2" id="KW-0732">Signal</keyword>
<organism evidence="3 4">
    <name type="scientific">Sphingomonas rustica</name>
    <dbReference type="NCBI Taxonomy" id="3103142"/>
    <lineage>
        <taxon>Bacteria</taxon>
        <taxon>Pseudomonadati</taxon>
        <taxon>Pseudomonadota</taxon>
        <taxon>Alphaproteobacteria</taxon>
        <taxon>Sphingomonadales</taxon>
        <taxon>Sphingomonadaceae</taxon>
        <taxon>Sphingomonas</taxon>
    </lineage>
</organism>
<accession>A0ABV0BGU1</accession>
<dbReference type="EMBL" id="JBDIZK010000019">
    <property type="protein sequence ID" value="MEN3749891.1"/>
    <property type="molecule type" value="Genomic_DNA"/>
</dbReference>
<reference evidence="3 4" key="1">
    <citation type="submission" date="2024-05" db="EMBL/GenBank/DDBJ databases">
        <title>Sphingomonas sp. HF-S3 16S ribosomal RNA gene Genome sequencing and assembly.</title>
        <authorList>
            <person name="Lee H."/>
        </authorList>
    </citation>
    <scope>NUCLEOTIDE SEQUENCE [LARGE SCALE GENOMIC DNA]</scope>
    <source>
        <strain evidence="3 4">HF-S3</strain>
    </source>
</reference>
<gene>
    <name evidence="3" type="ORF">TPR58_22150</name>
</gene>
<keyword evidence="1" id="KW-1133">Transmembrane helix</keyword>
<feature type="chain" id="PRO_5046513583" evidence="2">
    <location>
        <begin position="16"/>
        <end position="62"/>
    </location>
</feature>
<evidence type="ECO:0000256" key="1">
    <source>
        <dbReference type="SAM" id="Phobius"/>
    </source>
</evidence>
<proteinExistence type="predicted"/>
<keyword evidence="1" id="KW-0812">Transmembrane</keyword>
<dbReference type="Proteomes" id="UP001427805">
    <property type="component" value="Unassembled WGS sequence"/>
</dbReference>
<dbReference type="RefSeq" id="WP_346248940.1">
    <property type="nucleotide sequence ID" value="NZ_JBDIZK010000019.1"/>
</dbReference>
<keyword evidence="1" id="KW-0472">Membrane</keyword>